<gene>
    <name evidence="2" type="ORF">HMN09_01135600</name>
</gene>
<organism evidence="2 3">
    <name type="scientific">Mycena chlorophos</name>
    <name type="common">Agaric fungus</name>
    <name type="synonym">Agaricus chlorophos</name>
    <dbReference type="NCBI Taxonomy" id="658473"/>
    <lineage>
        <taxon>Eukaryota</taxon>
        <taxon>Fungi</taxon>
        <taxon>Dikarya</taxon>
        <taxon>Basidiomycota</taxon>
        <taxon>Agaricomycotina</taxon>
        <taxon>Agaricomycetes</taxon>
        <taxon>Agaricomycetidae</taxon>
        <taxon>Agaricales</taxon>
        <taxon>Marasmiineae</taxon>
        <taxon>Mycenaceae</taxon>
        <taxon>Mycena</taxon>
    </lineage>
</organism>
<feature type="signal peptide" evidence="1">
    <location>
        <begin position="1"/>
        <end position="17"/>
    </location>
</feature>
<evidence type="ECO:0000313" key="3">
    <source>
        <dbReference type="Proteomes" id="UP000613580"/>
    </source>
</evidence>
<sequence length="246" mass="23425">MLVFKLVLLLAASKTLAAPLTPDRRLSILGLADVNGHGPAVGGGPGLVVPHVGVPVPVPPVAITGQGAGNGHSYGPAVPIVQTPPTGSSIGSTTGNNPIPIPIPNSYGAQPKIPLAAGITGNRLPNTGTGALNPATAALGTLSGISGTLPGISGTGGLVNVDTPVNANVVGNSANLGAGGLGNLGGAASSLLTGAATGNAAGSALSGVSTLTGAVTGNNLGSLAIRQPGFPVLDTIEEALLDDLLL</sequence>
<evidence type="ECO:0000256" key="1">
    <source>
        <dbReference type="SAM" id="SignalP"/>
    </source>
</evidence>
<feature type="chain" id="PRO_5034008945" evidence="1">
    <location>
        <begin position="18"/>
        <end position="246"/>
    </location>
</feature>
<dbReference type="AlphaFoldDB" id="A0A8H6SBW9"/>
<dbReference type="EMBL" id="JACAZE010000018">
    <property type="protein sequence ID" value="KAF7295916.1"/>
    <property type="molecule type" value="Genomic_DNA"/>
</dbReference>
<reference evidence="2" key="1">
    <citation type="submission" date="2020-05" db="EMBL/GenBank/DDBJ databases">
        <title>Mycena genomes resolve the evolution of fungal bioluminescence.</title>
        <authorList>
            <person name="Tsai I.J."/>
        </authorList>
    </citation>
    <scope>NUCLEOTIDE SEQUENCE</scope>
    <source>
        <strain evidence="2">110903Hualien_Pintung</strain>
    </source>
</reference>
<keyword evidence="1" id="KW-0732">Signal</keyword>
<name>A0A8H6SBW9_MYCCL</name>
<protein>
    <submittedName>
        <fullName evidence="2">Uncharacterized protein</fullName>
    </submittedName>
</protein>
<keyword evidence="3" id="KW-1185">Reference proteome</keyword>
<proteinExistence type="predicted"/>
<dbReference type="Proteomes" id="UP000613580">
    <property type="component" value="Unassembled WGS sequence"/>
</dbReference>
<accession>A0A8H6SBW9</accession>
<comment type="caution">
    <text evidence="2">The sequence shown here is derived from an EMBL/GenBank/DDBJ whole genome shotgun (WGS) entry which is preliminary data.</text>
</comment>
<evidence type="ECO:0000313" key="2">
    <source>
        <dbReference type="EMBL" id="KAF7295916.1"/>
    </source>
</evidence>